<reference evidence="2" key="1">
    <citation type="journal article" date="2019" name="Int. J. Syst. Evol. Microbiol.">
        <title>The Global Catalogue of Microorganisms (GCM) 10K type strain sequencing project: providing services to taxonomists for standard genome sequencing and annotation.</title>
        <authorList>
            <consortium name="The Broad Institute Genomics Platform"/>
            <consortium name="The Broad Institute Genome Sequencing Center for Infectious Disease"/>
            <person name="Wu L."/>
            <person name="Ma J."/>
        </authorList>
    </citation>
    <scope>NUCLEOTIDE SEQUENCE [LARGE SCALE GENOMIC DNA]</scope>
    <source>
        <strain evidence="2">JCM 16540</strain>
    </source>
</reference>
<dbReference type="EMBL" id="BAAAYR010000004">
    <property type="protein sequence ID" value="GAA3569756.1"/>
    <property type="molecule type" value="Genomic_DNA"/>
</dbReference>
<comment type="caution">
    <text evidence="1">The sequence shown here is derived from an EMBL/GenBank/DDBJ whole genome shotgun (WGS) entry which is preliminary data.</text>
</comment>
<dbReference type="RefSeq" id="WP_204913227.1">
    <property type="nucleotide sequence ID" value="NZ_BAAAYR010000004.1"/>
</dbReference>
<gene>
    <name evidence="1" type="ORF">GCM10022197_27640</name>
</gene>
<dbReference type="Gene3D" id="3.20.20.370">
    <property type="entry name" value="Glycoside hydrolase/deacetylase"/>
    <property type="match status" value="1"/>
</dbReference>
<organism evidence="1 2">
    <name type="scientific">Microlunatus spumicola</name>
    <dbReference type="NCBI Taxonomy" id="81499"/>
    <lineage>
        <taxon>Bacteria</taxon>
        <taxon>Bacillati</taxon>
        <taxon>Actinomycetota</taxon>
        <taxon>Actinomycetes</taxon>
        <taxon>Propionibacteriales</taxon>
        <taxon>Propionibacteriaceae</taxon>
        <taxon>Microlunatus</taxon>
    </lineage>
</organism>
<accession>A0ABP6XP05</accession>
<name>A0ABP6XP05_9ACTN</name>
<sequence>MQHGDISRTGEGPAALRDLILAQTHRGAGVPVLLRTAAAGPEEVRPYGATAYRVQVDLASRLLDGDDLGEHEPGSLEATLLERPLLALNFHRIRGRNQGVVREQLARAAELGRSFDLDGPEQAPGEVRVLVGFYDGFARTADFAAGLCVELGLRGVFFPIFHAPTSGRLLTDAQLGEIGRTHEVGWHTTSHVAAAEVDDANLEHEVVEPFRRVERAVGRPPRIGAWRGGTRFDPDQLGNRAVAGLGLTHLVSNWSVERV</sequence>
<keyword evidence="2" id="KW-1185">Reference proteome</keyword>
<dbReference type="Proteomes" id="UP001500767">
    <property type="component" value="Unassembled WGS sequence"/>
</dbReference>
<dbReference type="InterPro" id="IPR011330">
    <property type="entry name" value="Glyco_hydro/deAcase_b/a-brl"/>
</dbReference>
<proteinExistence type="predicted"/>
<evidence type="ECO:0008006" key="3">
    <source>
        <dbReference type="Google" id="ProtNLM"/>
    </source>
</evidence>
<dbReference type="SUPFAM" id="SSF88713">
    <property type="entry name" value="Glycoside hydrolase/deacetylase"/>
    <property type="match status" value="1"/>
</dbReference>
<protein>
    <recommendedName>
        <fullName evidence="3">Polysaccharide deacetylase</fullName>
    </recommendedName>
</protein>
<evidence type="ECO:0000313" key="1">
    <source>
        <dbReference type="EMBL" id="GAA3569756.1"/>
    </source>
</evidence>
<evidence type="ECO:0000313" key="2">
    <source>
        <dbReference type="Proteomes" id="UP001500767"/>
    </source>
</evidence>